<dbReference type="InterPro" id="IPR015919">
    <property type="entry name" value="Cadherin-like_sf"/>
</dbReference>
<evidence type="ECO:0000313" key="3">
    <source>
        <dbReference type="Proteomes" id="UP000050280"/>
    </source>
</evidence>
<dbReference type="EMBL" id="LDJX01000003">
    <property type="protein sequence ID" value="KPM31886.1"/>
    <property type="molecule type" value="Genomic_DNA"/>
</dbReference>
<dbReference type="InterPro" id="IPR024079">
    <property type="entry name" value="MetalloPept_cat_dom_sf"/>
</dbReference>
<reference evidence="2 3" key="1">
    <citation type="submission" date="2015-09" db="EMBL/GenBank/DDBJ databases">
        <title>Genome sequence of the marine flavobacterium Croceitalea dokdonensis DOKDO 023 that contains proton- and sodium-pumping rhodopsins.</title>
        <authorList>
            <person name="Kwon S.-K."/>
            <person name="Lee H.K."/>
            <person name="Kwak M.-J."/>
            <person name="Kim J.F."/>
        </authorList>
    </citation>
    <scope>NUCLEOTIDE SEQUENCE [LARGE SCALE GENOMIC DNA]</scope>
    <source>
        <strain evidence="2 3">DOKDO 023</strain>
    </source>
</reference>
<dbReference type="Gene3D" id="3.40.390.10">
    <property type="entry name" value="Collagenase (Catalytic Domain)"/>
    <property type="match status" value="1"/>
</dbReference>
<dbReference type="GO" id="GO:0005509">
    <property type="term" value="F:calcium ion binding"/>
    <property type="evidence" value="ECO:0007669"/>
    <property type="project" value="InterPro"/>
</dbReference>
<accession>A0A0P7AF45</accession>
<proteinExistence type="predicted"/>
<dbReference type="STRING" id="1300341.I595_1534"/>
<dbReference type="GO" id="GO:0008237">
    <property type="term" value="F:metallopeptidase activity"/>
    <property type="evidence" value="ECO:0007669"/>
    <property type="project" value="InterPro"/>
</dbReference>
<feature type="domain" description="Cadherin" evidence="1">
    <location>
        <begin position="41"/>
        <end position="138"/>
    </location>
</feature>
<evidence type="ECO:0000259" key="1">
    <source>
        <dbReference type="PROSITE" id="PS50268"/>
    </source>
</evidence>
<dbReference type="GO" id="GO:0007156">
    <property type="term" value="P:homophilic cell adhesion via plasma membrane adhesion molecules"/>
    <property type="evidence" value="ECO:0007669"/>
    <property type="project" value="InterPro"/>
</dbReference>
<gene>
    <name evidence="2" type="ORF">I595_1534</name>
</gene>
<dbReference type="InterPro" id="IPR002126">
    <property type="entry name" value="Cadherin-like_dom"/>
</dbReference>
<dbReference type="GO" id="GO:0016020">
    <property type="term" value="C:membrane"/>
    <property type="evidence" value="ECO:0007669"/>
    <property type="project" value="InterPro"/>
</dbReference>
<dbReference type="SMART" id="SM00112">
    <property type="entry name" value="CA"/>
    <property type="match status" value="1"/>
</dbReference>
<dbReference type="PROSITE" id="PS51257">
    <property type="entry name" value="PROKAR_LIPOPROTEIN"/>
    <property type="match status" value="1"/>
</dbReference>
<dbReference type="SUPFAM" id="SSF55486">
    <property type="entry name" value="Metalloproteases ('zincins'), catalytic domain"/>
    <property type="match status" value="1"/>
</dbReference>
<organism evidence="2 3">
    <name type="scientific">Croceitalea dokdonensis DOKDO 023</name>
    <dbReference type="NCBI Taxonomy" id="1300341"/>
    <lineage>
        <taxon>Bacteria</taxon>
        <taxon>Pseudomonadati</taxon>
        <taxon>Bacteroidota</taxon>
        <taxon>Flavobacteriia</taxon>
        <taxon>Flavobacteriales</taxon>
        <taxon>Flavobacteriaceae</taxon>
        <taxon>Croceitalea</taxon>
    </lineage>
</organism>
<dbReference type="RefSeq" id="WP_054558725.1">
    <property type="nucleotide sequence ID" value="NZ_LDJX01000003.1"/>
</dbReference>
<dbReference type="Gene3D" id="2.60.40.60">
    <property type="entry name" value="Cadherins"/>
    <property type="match status" value="1"/>
</dbReference>
<dbReference type="Proteomes" id="UP000050280">
    <property type="component" value="Unassembled WGS sequence"/>
</dbReference>
<keyword evidence="3" id="KW-1185">Reference proteome</keyword>
<name>A0A0P7AF45_9FLAO</name>
<dbReference type="OrthoDB" id="1160215at2"/>
<dbReference type="SUPFAM" id="SSF49313">
    <property type="entry name" value="Cadherin-like"/>
    <property type="match status" value="1"/>
</dbReference>
<evidence type="ECO:0000313" key="2">
    <source>
        <dbReference type="EMBL" id="KPM31886.1"/>
    </source>
</evidence>
<comment type="caution">
    <text evidence="2">The sequence shown here is derived from an EMBL/GenBank/DDBJ whole genome shotgun (WGS) entry which is preliminary data.</text>
</comment>
<dbReference type="PROSITE" id="PS50268">
    <property type="entry name" value="CADHERIN_2"/>
    <property type="match status" value="1"/>
</dbReference>
<protein>
    <recommendedName>
        <fullName evidence="1">Cadherin domain-containing protein</fullName>
    </recommendedName>
</protein>
<dbReference type="AlphaFoldDB" id="A0A0P7AF45"/>
<sequence>MKIAPSIRAFTAITCLSIFVSCEQDQVEEETVPVPVNEAPIMLDQSFDVLESARPFEVVGAIEARDPEGEDLLFSLETDVDLLVNPVTGVITNKGTTIFDYETATVLSIQVSARDKKGATTRATITFNVVDVEDGPLTNYQKSFVDEYIYLTYKLSPTASGGSLSEKWRQPIKLYMDGDLPDNFLQTVEGYLNEFRALMQEGTTIELVNSQQESNVHAVLGPTGAIANLWPDMFALINNQGFGGYALYNSDGDFSIFNGRIWLGSTDEGLFKHELGHIIGLGHTSDAYCEDQVTSVMCSGAADEFNLFDREIIKILYDPNTPVGLNQIEMRELVTQLLINGEVSI</sequence>
<dbReference type="CDD" id="cd11304">
    <property type="entry name" value="Cadherin_repeat"/>
    <property type="match status" value="1"/>
</dbReference>